<dbReference type="AlphaFoldDB" id="A0AAU9ECB9"/>
<dbReference type="Pfam" id="PF21948">
    <property type="entry name" value="LplA-B_cat"/>
    <property type="match status" value="1"/>
</dbReference>
<dbReference type="SUPFAM" id="SSF55681">
    <property type="entry name" value="Class II aaRS and biotin synthetases"/>
    <property type="match status" value="1"/>
</dbReference>
<keyword evidence="3" id="KW-1185">Reference proteome</keyword>
<dbReference type="InterPro" id="IPR004143">
    <property type="entry name" value="BPL_LPL_catalytic"/>
</dbReference>
<dbReference type="PROSITE" id="PS51733">
    <property type="entry name" value="BPL_LPL_CATALYTIC"/>
    <property type="match status" value="1"/>
</dbReference>
<dbReference type="EMBL" id="AP028679">
    <property type="protein sequence ID" value="BEQ14791.1"/>
    <property type="molecule type" value="Genomic_DNA"/>
</dbReference>
<proteinExistence type="predicted"/>
<evidence type="ECO:0000313" key="3">
    <source>
        <dbReference type="Proteomes" id="UP001366166"/>
    </source>
</evidence>
<dbReference type="KEGG" id="dmp:FAK_18570"/>
<dbReference type="Gene3D" id="3.30.930.10">
    <property type="entry name" value="Bira Bifunctional Protein, Domain 2"/>
    <property type="match status" value="1"/>
</dbReference>
<name>A0AAU9ECB9_9BACT</name>
<dbReference type="InterPro" id="IPR045864">
    <property type="entry name" value="aa-tRNA-synth_II/BPL/LPL"/>
</dbReference>
<dbReference type="PANTHER" id="PTHR43679:SF2">
    <property type="entry name" value="OCTANOYL-[GCVH]:PROTEIN N-OCTANOYLTRANSFERASE"/>
    <property type="match status" value="1"/>
</dbReference>
<sequence length="370" mass="41294">MARGRDMAHLRLLTTEYTYAELSTSISPAIEKYLEEQRSPNTLVVNFFRANSITIGVLEDPEKSLNLDFCREHGIEVRRRQNPGGAVFGTQGSVMTCLYLDLGQDWVPFKSIREAFPYFIERMAAVISEQFGLKASYRPVNDIEVGGRKLVATSARLEAEILTLRSVINVFPVDRELIAGAIIARPEKFADKVHKDGGARFTCFQDELGRALQRSEMHELAVATMQKVFGQEVILERGALTTEEQRFSHDYQDLYCSDEWYFANSERIRFAGADPSASRAEAYHKAPAGLMGLALLGLQGKVHDVILLADFHPSPYSVMGRLEDALRGQPLKLEALMAQVETVYNAPGVEIPGTELSDFATLLDKGLKQL</sequence>
<dbReference type="Gene3D" id="3.30.390.50">
    <property type="entry name" value="CO dehydrogenase flavoprotein, C-terminal domain"/>
    <property type="match status" value="1"/>
</dbReference>
<dbReference type="PANTHER" id="PTHR43679">
    <property type="entry name" value="OCTANOYLTRANSFERASE LIPM-RELATED"/>
    <property type="match status" value="1"/>
</dbReference>
<protein>
    <recommendedName>
        <fullName evidence="1">BPL/LPL catalytic domain-containing protein</fullName>
    </recommendedName>
</protein>
<dbReference type="Proteomes" id="UP001366166">
    <property type="component" value="Chromosome"/>
</dbReference>
<evidence type="ECO:0000259" key="1">
    <source>
        <dbReference type="PROSITE" id="PS51733"/>
    </source>
</evidence>
<evidence type="ECO:0000313" key="2">
    <source>
        <dbReference type="EMBL" id="BEQ14791.1"/>
    </source>
</evidence>
<reference evidence="3" key="1">
    <citation type="journal article" date="2023" name="Arch. Microbiol.">
        <title>Desulfoferula mesophilus gen. nov. sp. nov., a mesophilic sulfate-reducing bacterium isolated from a brackish lake sediment.</title>
        <authorList>
            <person name="Watanabe T."/>
            <person name="Yabe T."/>
            <person name="Tsuji J.M."/>
            <person name="Fukui M."/>
        </authorList>
    </citation>
    <scope>NUCLEOTIDE SEQUENCE [LARGE SCALE GENOMIC DNA]</scope>
    <source>
        <strain evidence="3">12FAK</strain>
    </source>
</reference>
<dbReference type="InterPro" id="IPR050664">
    <property type="entry name" value="Octanoyltrans_LipM/LipL"/>
</dbReference>
<feature type="domain" description="BPL/LPL catalytic" evidence="1">
    <location>
        <begin position="37"/>
        <end position="233"/>
    </location>
</feature>
<organism evidence="2 3">
    <name type="scientific">Desulfoferula mesophila</name>
    <dbReference type="NCBI Taxonomy" id="3058419"/>
    <lineage>
        <taxon>Bacteria</taxon>
        <taxon>Pseudomonadati</taxon>
        <taxon>Thermodesulfobacteriota</taxon>
        <taxon>Desulfarculia</taxon>
        <taxon>Desulfarculales</taxon>
        <taxon>Desulfarculaceae</taxon>
        <taxon>Desulfoferula</taxon>
    </lineage>
</organism>
<gene>
    <name evidence="2" type="ORF">FAK_18570</name>
</gene>
<accession>A0AAU9ECB9</accession>